<evidence type="ECO:0000313" key="4">
    <source>
        <dbReference type="Proteomes" id="UP000631114"/>
    </source>
</evidence>
<evidence type="ECO:0000256" key="1">
    <source>
        <dbReference type="ARBA" id="ARBA00022737"/>
    </source>
</evidence>
<dbReference type="EMBL" id="JADFTS010000006">
    <property type="protein sequence ID" value="KAF9599720.1"/>
    <property type="molecule type" value="Genomic_DNA"/>
</dbReference>
<feature type="repeat" description="PPR" evidence="2">
    <location>
        <begin position="131"/>
        <end position="165"/>
    </location>
</feature>
<feature type="repeat" description="PPR" evidence="2">
    <location>
        <begin position="69"/>
        <end position="103"/>
    </location>
</feature>
<dbReference type="FunFam" id="1.25.40.10:FF:000345">
    <property type="entry name" value="Pentatricopeptide repeat-containing protein"/>
    <property type="match status" value="1"/>
</dbReference>
<keyword evidence="1" id="KW-0677">Repeat</keyword>
<dbReference type="PANTHER" id="PTHR47926">
    <property type="entry name" value="PENTATRICOPEPTIDE REPEAT-CONTAINING PROTEIN"/>
    <property type="match status" value="1"/>
</dbReference>
<dbReference type="FunFam" id="1.25.40.10:FF:000348">
    <property type="entry name" value="Pentatricopeptide repeat-containing protein chloroplastic"/>
    <property type="match status" value="1"/>
</dbReference>
<comment type="caution">
    <text evidence="3">The sequence shown here is derived from an EMBL/GenBank/DDBJ whole genome shotgun (WGS) entry which is preliminary data.</text>
</comment>
<dbReference type="GO" id="GO:0003723">
    <property type="term" value="F:RNA binding"/>
    <property type="evidence" value="ECO:0007669"/>
    <property type="project" value="InterPro"/>
</dbReference>
<dbReference type="InterPro" id="IPR011990">
    <property type="entry name" value="TPR-like_helical_dom_sf"/>
</dbReference>
<dbReference type="Pfam" id="PF20431">
    <property type="entry name" value="E_motif"/>
    <property type="match status" value="1"/>
</dbReference>
<dbReference type="AlphaFoldDB" id="A0A835HFN2"/>
<feature type="repeat" description="PPR" evidence="2">
    <location>
        <begin position="5"/>
        <end position="39"/>
    </location>
</feature>
<reference evidence="3 4" key="1">
    <citation type="submission" date="2020-10" db="EMBL/GenBank/DDBJ databases">
        <title>The Coptis chinensis genome and diversification of protoberbering-type alkaloids.</title>
        <authorList>
            <person name="Wang B."/>
            <person name="Shu S."/>
            <person name="Song C."/>
            <person name="Liu Y."/>
        </authorList>
    </citation>
    <scope>NUCLEOTIDE SEQUENCE [LARGE SCALE GENOMIC DNA]</scope>
    <source>
        <strain evidence="3">HL-2020</strain>
        <tissue evidence="3">Leaf</tissue>
    </source>
</reference>
<dbReference type="GO" id="GO:0009451">
    <property type="term" value="P:RNA modification"/>
    <property type="evidence" value="ECO:0007669"/>
    <property type="project" value="InterPro"/>
</dbReference>
<protein>
    <recommendedName>
        <fullName evidence="5">Pentatricopeptide repeat-containing protein</fullName>
    </recommendedName>
</protein>
<evidence type="ECO:0008006" key="5">
    <source>
        <dbReference type="Google" id="ProtNLM"/>
    </source>
</evidence>
<dbReference type="PROSITE" id="PS51375">
    <property type="entry name" value="PPR"/>
    <property type="match status" value="6"/>
</dbReference>
<gene>
    <name evidence="3" type="ORF">IFM89_001666</name>
</gene>
<sequence>MPETNVVTWNAMIDGYLKNGDMGTAWVLFGKMKMRSSVTWSEMIDGLARSGDIVAARLLFDQVPSEMKNVVVWTVMVDGYVSNGMMEEAREVFEVMPVRNFFVWSSMIAGYCKKGDVKEARVIFDRINKRNLVNWNALIAGYAQNGFCKEALEAFGRMQADGFEPDGVTIASMLSACAQLGSLDAGREVHDLIRRKRIKPNQFVLNGLVDMYAKCGDIRTARGIFEGMTRRNDVCWNSMISGLAVHGQSDEALALFHQMEVSAEKPNEVTFLAVLSACVHGGFVQEGLEIFSKMKDNYGLVAGIEHYGCVVDLLGRAGRVSEAYNLIKTMPMKPNDVVWGALLGACRIYSETEMAKRVELEVGMVNSQNGASDDAYYVVLSNIYAASDRWEKAEKMRMVMAENGIQKEAGCSSIALANEFIAPHVSLRGP</sequence>
<feature type="repeat" description="PPR" evidence="2">
    <location>
        <begin position="166"/>
        <end position="200"/>
    </location>
</feature>
<feature type="repeat" description="PPR" evidence="2">
    <location>
        <begin position="267"/>
        <end position="297"/>
    </location>
</feature>
<dbReference type="InterPro" id="IPR046960">
    <property type="entry name" value="PPR_At4g14850-like_plant"/>
</dbReference>
<dbReference type="NCBIfam" id="TIGR00756">
    <property type="entry name" value="PPR"/>
    <property type="match status" value="6"/>
</dbReference>
<accession>A0A835HFN2</accession>
<keyword evidence="4" id="KW-1185">Reference proteome</keyword>
<evidence type="ECO:0000256" key="2">
    <source>
        <dbReference type="PROSITE-ProRule" id="PRU00708"/>
    </source>
</evidence>
<dbReference type="Pfam" id="PF13041">
    <property type="entry name" value="PPR_2"/>
    <property type="match status" value="3"/>
</dbReference>
<dbReference type="InterPro" id="IPR002885">
    <property type="entry name" value="PPR_rpt"/>
</dbReference>
<dbReference type="SUPFAM" id="SSF48452">
    <property type="entry name" value="TPR-like"/>
    <property type="match status" value="1"/>
</dbReference>
<organism evidence="3 4">
    <name type="scientific">Coptis chinensis</name>
    <dbReference type="NCBI Taxonomy" id="261450"/>
    <lineage>
        <taxon>Eukaryota</taxon>
        <taxon>Viridiplantae</taxon>
        <taxon>Streptophyta</taxon>
        <taxon>Embryophyta</taxon>
        <taxon>Tracheophyta</taxon>
        <taxon>Spermatophyta</taxon>
        <taxon>Magnoliopsida</taxon>
        <taxon>Ranunculales</taxon>
        <taxon>Ranunculaceae</taxon>
        <taxon>Coptidoideae</taxon>
        <taxon>Coptis</taxon>
    </lineage>
</organism>
<evidence type="ECO:0000313" key="3">
    <source>
        <dbReference type="EMBL" id="KAF9599720.1"/>
    </source>
</evidence>
<dbReference type="OrthoDB" id="185373at2759"/>
<dbReference type="Proteomes" id="UP000631114">
    <property type="component" value="Unassembled WGS sequence"/>
</dbReference>
<feature type="repeat" description="PPR" evidence="2">
    <location>
        <begin position="232"/>
        <end position="266"/>
    </location>
</feature>
<proteinExistence type="predicted"/>
<dbReference type="InterPro" id="IPR046848">
    <property type="entry name" value="E_motif"/>
</dbReference>
<dbReference type="PANTHER" id="PTHR47926:SF484">
    <property type="entry name" value="PENTATRICOPEPTIDE REPEAT-CONTAINING PROTEIN"/>
    <property type="match status" value="1"/>
</dbReference>
<name>A0A835HFN2_9MAGN</name>
<dbReference type="Gene3D" id="1.25.40.10">
    <property type="entry name" value="Tetratricopeptide repeat domain"/>
    <property type="match status" value="4"/>
</dbReference>
<dbReference type="Pfam" id="PF01535">
    <property type="entry name" value="PPR"/>
    <property type="match status" value="3"/>
</dbReference>